<reference evidence="9 10" key="1">
    <citation type="journal article" date="2023" name="Microbiol. Resour. Announc.">
        <title>Complete Genome Sequence of Imperialibacter roseus strain P4T.</title>
        <authorList>
            <person name="Tizabi D.R."/>
            <person name="Bachvaroff T."/>
            <person name="Hill R.T."/>
        </authorList>
    </citation>
    <scope>NUCLEOTIDE SEQUENCE [LARGE SCALE GENOMIC DNA]</scope>
    <source>
        <strain evidence="9 10">P4T</strain>
    </source>
</reference>
<feature type="transmembrane region" description="Helical" evidence="8">
    <location>
        <begin position="163"/>
        <end position="184"/>
    </location>
</feature>
<comment type="subcellular location">
    <subcellularLocation>
        <location evidence="1">Membrane</location>
        <topology evidence="1">Multi-pass membrane protein</topology>
    </subcellularLocation>
</comment>
<evidence type="ECO:0000313" key="9">
    <source>
        <dbReference type="EMBL" id="WOK08727.1"/>
    </source>
</evidence>
<dbReference type="InterPro" id="IPR050363">
    <property type="entry name" value="MIP/Aquaporin"/>
</dbReference>
<evidence type="ECO:0000313" key="10">
    <source>
        <dbReference type="Proteomes" id="UP001302349"/>
    </source>
</evidence>
<dbReference type="PROSITE" id="PS00221">
    <property type="entry name" value="MIP"/>
    <property type="match status" value="1"/>
</dbReference>
<dbReference type="PANTHER" id="PTHR43829">
    <property type="entry name" value="AQUAPORIN OR AQUAGLYCEROPORIN RELATED"/>
    <property type="match status" value="1"/>
</dbReference>
<sequence>MNPYLGEFIGTMVLLYFGNGVNAATTLKGSYAQNAGWLTICIGWGLAVTLGIYAVGGISGAHLNPAVTLGMYAAGEFPADMIAGYMLAQMAGAFCGACLAYFHFLPHWKATEDASAKLGVFSTGPAIKSTSANILSEFMGTFILIFAILFIGANQFTEGLNPLVVGGLITAIGLSHGGTTGFAINPARDLGPRIAHAVLPVHGKGGSNWGYSWIPVLGPLAGGSTGAALYNFLFNDQVSLFLSIGVIFFAIIVILSLLENRKP</sequence>
<dbReference type="SUPFAM" id="SSF81338">
    <property type="entry name" value="Aquaporin-like"/>
    <property type="match status" value="1"/>
</dbReference>
<evidence type="ECO:0000256" key="3">
    <source>
        <dbReference type="ARBA" id="ARBA00022448"/>
    </source>
</evidence>
<organism evidence="9 10">
    <name type="scientific">Imperialibacter roseus</name>
    <dbReference type="NCBI Taxonomy" id="1324217"/>
    <lineage>
        <taxon>Bacteria</taxon>
        <taxon>Pseudomonadati</taxon>
        <taxon>Bacteroidota</taxon>
        <taxon>Cytophagia</taxon>
        <taxon>Cytophagales</taxon>
        <taxon>Flammeovirgaceae</taxon>
        <taxon>Imperialibacter</taxon>
    </lineage>
</organism>
<feature type="transmembrane region" description="Helical" evidence="8">
    <location>
        <begin position="239"/>
        <end position="258"/>
    </location>
</feature>
<keyword evidence="5 8" id="KW-1133">Transmembrane helix</keyword>
<dbReference type="NCBIfam" id="TIGR00861">
    <property type="entry name" value="MIP"/>
    <property type="match status" value="1"/>
</dbReference>
<feature type="transmembrane region" description="Helical" evidence="8">
    <location>
        <begin position="82"/>
        <end position="102"/>
    </location>
</feature>
<evidence type="ECO:0000256" key="6">
    <source>
        <dbReference type="ARBA" id="ARBA00023136"/>
    </source>
</evidence>
<evidence type="ECO:0000256" key="4">
    <source>
        <dbReference type="ARBA" id="ARBA00022692"/>
    </source>
</evidence>
<dbReference type="InterPro" id="IPR022357">
    <property type="entry name" value="MIP_CS"/>
</dbReference>
<protein>
    <submittedName>
        <fullName evidence="9">MIP/aquaporin family protein</fullName>
    </submittedName>
</protein>
<gene>
    <name evidence="9" type="ORF">RT717_08770</name>
</gene>
<dbReference type="EMBL" id="CP136051">
    <property type="protein sequence ID" value="WOK08727.1"/>
    <property type="molecule type" value="Genomic_DNA"/>
</dbReference>
<keyword evidence="10" id="KW-1185">Reference proteome</keyword>
<name>A0ABZ0IW35_9BACT</name>
<evidence type="ECO:0000256" key="5">
    <source>
        <dbReference type="ARBA" id="ARBA00022989"/>
    </source>
</evidence>
<dbReference type="Proteomes" id="UP001302349">
    <property type="component" value="Chromosome"/>
</dbReference>
<dbReference type="InterPro" id="IPR023271">
    <property type="entry name" value="Aquaporin-like"/>
</dbReference>
<dbReference type="PANTHER" id="PTHR43829:SF9">
    <property type="entry name" value="AQUAPORIN-9"/>
    <property type="match status" value="1"/>
</dbReference>
<evidence type="ECO:0000256" key="2">
    <source>
        <dbReference type="ARBA" id="ARBA00006175"/>
    </source>
</evidence>
<accession>A0ABZ0IW35</accession>
<dbReference type="PRINTS" id="PR00783">
    <property type="entry name" value="MINTRINSICP"/>
</dbReference>
<comment type="similarity">
    <text evidence="2 7">Belongs to the MIP/aquaporin (TC 1.A.8) family.</text>
</comment>
<dbReference type="Pfam" id="PF00230">
    <property type="entry name" value="MIP"/>
    <property type="match status" value="1"/>
</dbReference>
<dbReference type="Gene3D" id="1.20.1080.10">
    <property type="entry name" value="Glycerol uptake facilitator protein"/>
    <property type="match status" value="1"/>
</dbReference>
<feature type="transmembrane region" description="Helical" evidence="8">
    <location>
        <begin position="37"/>
        <end position="62"/>
    </location>
</feature>
<keyword evidence="6 8" id="KW-0472">Membrane</keyword>
<feature type="transmembrane region" description="Helical" evidence="8">
    <location>
        <begin position="213"/>
        <end position="233"/>
    </location>
</feature>
<feature type="transmembrane region" description="Helical" evidence="8">
    <location>
        <begin position="6"/>
        <end position="25"/>
    </location>
</feature>
<evidence type="ECO:0000256" key="8">
    <source>
        <dbReference type="SAM" id="Phobius"/>
    </source>
</evidence>
<evidence type="ECO:0000256" key="1">
    <source>
        <dbReference type="ARBA" id="ARBA00004141"/>
    </source>
</evidence>
<keyword evidence="3 7" id="KW-0813">Transport</keyword>
<dbReference type="InterPro" id="IPR000425">
    <property type="entry name" value="MIP"/>
</dbReference>
<proteinExistence type="inferred from homology"/>
<dbReference type="RefSeq" id="WP_317491360.1">
    <property type="nucleotide sequence ID" value="NZ_CP136051.1"/>
</dbReference>
<evidence type="ECO:0000256" key="7">
    <source>
        <dbReference type="RuleBase" id="RU000477"/>
    </source>
</evidence>
<feature type="transmembrane region" description="Helical" evidence="8">
    <location>
        <begin position="138"/>
        <end position="157"/>
    </location>
</feature>
<keyword evidence="4 7" id="KW-0812">Transmembrane</keyword>